<organism evidence="1 2">
    <name type="scientific">Wallemia mellicola</name>
    <dbReference type="NCBI Taxonomy" id="1708541"/>
    <lineage>
        <taxon>Eukaryota</taxon>
        <taxon>Fungi</taxon>
        <taxon>Dikarya</taxon>
        <taxon>Basidiomycota</taxon>
        <taxon>Wallemiomycotina</taxon>
        <taxon>Wallemiomycetes</taxon>
        <taxon>Wallemiales</taxon>
        <taxon>Wallemiaceae</taxon>
        <taxon>Wallemia</taxon>
    </lineage>
</organism>
<dbReference type="AlphaFoldDB" id="A0A4V4MLM4"/>
<name>A0A4V4MLM4_9BASI</name>
<dbReference type="Proteomes" id="UP000307169">
    <property type="component" value="Unassembled WGS sequence"/>
</dbReference>
<dbReference type="EMBL" id="SPRH01000045">
    <property type="protein sequence ID" value="TIB97662.1"/>
    <property type="molecule type" value="Genomic_DNA"/>
</dbReference>
<proteinExistence type="predicted"/>
<protein>
    <submittedName>
        <fullName evidence="1">Uncharacterized protein</fullName>
    </submittedName>
</protein>
<evidence type="ECO:0000313" key="1">
    <source>
        <dbReference type="EMBL" id="TIB97662.1"/>
    </source>
</evidence>
<sequence length="62" mass="7333">MKRQSDTYLAALRAMEQAGMREANHFHLGQPRYSSVGDYFCTTLHRRRHKCYLRSSEKLTDL</sequence>
<accession>A0A4V4MLM4</accession>
<comment type="caution">
    <text evidence="1">The sequence shown here is derived from an EMBL/GenBank/DDBJ whole genome shotgun (WGS) entry which is preliminary data.</text>
</comment>
<evidence type="ECO:0000313" key="2">
    <source>
        <dbReference type="Proteomes" id="UP000307169"/>
    </source>
</evidence>
<reference evidence="1 2" key="1">
    <citation type="submission" date="2019-03" db="EMBL/GenBank/DDBJ databases">
        <title>Sequencing 25 genomes of Wallemia mellicola.</title>
        <authorList>
            <person name="Gostincar C."/>
        </authorList>
    </citation>
    <scope>NUCLEOTIDE SEQUENCE [LARGE SCALE GENOMIC DNA]</scope>
    <source>
        <strain evidence="1 2">EXF-1262</strain>
    </source>
</reference>
<gene>
    <name evidence="1" type="ORF">E3Q17_03293</name>
</gene>